<dbReference type="Gene3D" id="3.40.228.10">
    <property type="entry name" value="Dimethylsulfoxide Reductase, domain 2"/>
    <property type="match status" value="1"/>
</dbReference>
<evidence type="ECO:0000256" key="6">
    <source>
        <dbReference type="ARBA" id="ARBA00022723"/>
    </source>
</evidence>
<keyword evidence="4" id="KW-0004">4Fe-4S</keyword>
<evidence type="ECO:0000256" key="9">
    <source>
        <dbReference type="ARBA" id="ARBA00023014"/>
    </source>
</evidence>
<dbReference type="Proteomes" id="UP000325606">
    <property type="component" value="Chromosome"/>
</dbReference>
<dbReference type="Pfam" id="PF00384">
    <property type="entry name" value="Molybdopterin"/>
    <property type="match status" value="1"/>
</dbReference>
<dbReference type="PROSITE" id="PS00551">
    <property type="entry name" value="MOLYBDOPTERIN_PROK_1"/>
    <property type="match status" value="1"/>
</dbReference>
<keyword evidence="8" id="KW-0408">Iron</keyword>
<dbReference type="GO" id="GO:1990204">
    <property type="term" value="C:oxidoreductase complex"/>
    <property type="evidence" value="ECO:0007669"/>
    <property type="project" value="UniProtKB-ARBA"/>
</dbReference>
<feature type="domain" description="4Fe-4S Mo/W bis-MGD-type" evidence="11">
    <location>
        <begin position="1"/>
        <end position="56"/>
    </location>
</feature>
<dbReference type="GO" id="GO:0045333">
    <property type="term" value="P:cellular respiration"/>
    <property type="evidence" value="ECO:0007669"/>
    <property type="project" value="UniProtKB-ARBA"/>
</dbReference>
<dbReference type="PROSITE" id="PS51669">
    <property type="entry name" value="4FE4S_MOW_BIS_MGD"/>
    <property type="match status" value="1"/>
</dbReference>
<keyword evidence="7" id="KW-0560">Oxidoreductase</keyword>
<comment type="cofactor">
    <cofactor evidence="2">
        <name>[4Fe-4S] cluster</name>
        <dbReference type="ChEBI" id="CHEBI:49883"/>
    </cofactor>
</comment>
<dbReference type="InterPro" id="IPR041854">
    <property type="entry name" value="BFD-like_2Fe2S-bd_dom_sf"/>
</dbReference>
<keyword evidence="10" id="KW-0534">Nitrate assimilation</keyword>
<evidence type="ECO:0000259" key="11">
    <source>
        <dbReference type="PROSITE" id="PS51669"/>
    </source>
</evidence>
<dbReference type="GO" id="GO:0016491">
    <property type="term" value="F:oxidoreductase activity"/>
    <property type="evidence" value="ECO:0007669"/>
    <property type="project" value="UniProtKB-KW"/>
</dbReference>
<keyword evidence="9" id="KW-0411">Iron-sulfur</keyword>
<keyword evidence="5" id="KW-0500">Molybdenum</keyword>
<dbReference type="AlphaFoldDB" id="A0A5J6LF15"/>
<dbReference type="GO" id="GO:0051539">
    <property type="term" value="F:4 iron, 4 sulfur cluster binding"/>
    <property type="evidence" value="ECO:0007669"/>
    <property type="project" value="UniProtKB-KW"/>
</dbReference>
<proteinExistence type="inferred from homology"/>
<dbReference type="InterPro" id="IPR006656">
    <property type="entry name" value="Mopterin_OxRdtase"/>
</dbReference>
<dbReference type="SMART" id="SM00926">
    <property type="entry name" value="Molybdop_Fe4S4"/>
    <property type="match status" value="1"/>
</dbReference>
<evidence type="ECO:0000256" key="5">
    <source>
        <dbReference type="ARBA" id="ARBA00022505"/>
    </source>
</evidence>
<evidence type="ECO:0000256" key="1">
    <source>
        <dbReference type="ARBA" id="ARBA00001942"/>
    </source>
</evidence>
<dbReference type="Pfam" id="PF04324">
    <property type="entry name" value="Fer2_BFD"/>
    <property type="match status" value="1"/>
</dbReference>
<dbReference type="CDD" id="cd02791">
    <property type="entry name" value="MopB_CT_Nitrate-R-NapA-like"/>
    <property type="match status" value="1"/>
</dbReference>
<dbReference type="EMBL" id="CP044222">
    <property type="protein sequence ID" value="QEW06932.1"/>
    <property type="molecule type" value="Genomic_DNA"/>
</dbReference>
<dbReference type="GO" id="GO:0016020">
    <property type="term" value="C:membrane"/>
    <property type="evidence" value="ECO:0007669"/>
    <property type="project" value="TreeGrafter"/>
</dbReference>
<evidence type="ECO:0000256" key="7">
    <source>
        <dbReference type="ARBA" id="ARBA00023002"/>
    </source>
</evidence>
<evidence type="ECO:0000256" key="2">
    <source>
        <dbReference type="ARBA" id="ARBA00001966"/>
    </source>
</evidence>
<reference evidence="12 13" key="1">
    <citation type="submission" date="2019-09" db="EMBL/GenBank/DDBJ databases">
        <title>Nitrincola iocasae sp. nov., a bacterium isolated from the sediment collected at a cold seep field in South China Sea.</title>
        <authorList>
            <person name="Zhang H."/>
            <person name="Wang H."/>
            <person name="Li C."/>
        </authorList>
    </citation>
    <scope>NUCLEOTIDE SEQUENCE [LARGE SCALE GENOMIC DNA]</scope>
    <source>
        <strain evidence="12 13">KXZD1103</strain>
    </source>
</reference>
<sequence>MKQQTTCPYCGVGCGITAELSANRILSVSGDPQHPANRGRLCVKGSTLHETTAPEARLLLPSIEGRAVSWDTALDKVARQIRQAVDQHGAGSVAMYLSGQLLTEDYYVANKLMKGFLGSAHVDTNSRLCMASTVAGHKRAFGADAVPGCYEDLEIADLILLVGSNAAWNHPILYQRIQAAKQANPSLRVVVIDPRATASCDLADLHLQLQPGSDAALFNALLVYLADQGHVDHAFLLQHAEGFEQTLATARADTPDISIAATKTGLDNHDLTRFFRWFAATERTVSLFSQGVNQSSSGTDKVNSLINCHLATGRIGKPGSSPFSLTGQPNAMGGREVGGLANQLAAHMDFSPENVDRVQRFWNAPNMASEPGHKALELFNAVERGEIKVLWIMATNPLVSLPDTQLIRRALKRCELVIVSESMADTDTLQLADICLPASSWGEKYGTVTNSERCISRQRSLLPPPGEARHDWQIICEVAKRLGFAEAFNYPHPAAIFAEHAALSGFENAGKRCFDISGLSRLSQTEYDQLQPIQWPVTTDAPYGTQRLFSNGKFFTPSAKARLIPVSSQQPMQQLTDEAPLRLNTGRIRDQWHTMTRTGRTPTLFRHRAEPFIDLHPLDAATHALQDQDLARLENAQGQFIGRVRITPGQRPGEVFVPMHWTQSFSSEGRCNVLIESVADPISGQPESKQGAVRLSGVATAWHARLLTARHLSVNLRGYWARMPQQHAMGYALADSDWPESWSDWCLQHLGQRPDLSLQTQPNGQLRACALENGKLLWLLLVSPDKHFPDLKPLDRQFARSNLTALQQLNLLKSDQDSASGELICSCFQVDDPTIRAAIQSGCHSVEALGKALSCGTNCGSCIPELKALLAQEAEDVTH</sequence>
<dbReference type="InterPro" id="IPR050123">
    <property type="entry name" value="Prok_molybdopt-oxidoreductase"/>
</dbReference>
<protein>
    <submittedName>
        <fullName evidence="12">Nitrate reductase</fullName>
    </submittedName>
</protein>
<dbReference type="InterPro" id="IPR006657">
    <property type="entry name" value="MoPterin_dinucl-bd_dom"/>
</dbReference>
<dbReference type="SUPFAM" id="SSF53706">
    <property type="entry name" value="Formate dehydrogenase/DMSO reductase, domains 1-3"/>
    <property type="match status" value="1"/>
</dbReference>
<evidence type="ECO:0000313" key="13">
    <source>
        <dbReference type="Proteomes" id="UP000325606"/>
    </source>
</evidence>
<dbReference type="PANTHER" id="PTHR43105:SF9">
    <property type="entry name" value="NADPH-FE(3+) OXIDOREDUCTASE SUBUNIT ALPHA"/>
    <property type="match status" value="1"/>
</dbReference>
<evidence type="ECO:0000256" key="3">
    <source>
        <dbReference type="ARBA" id="ARBA00008747"/>
    </source>
</evidence>
<evidence type="ECO:0000256" key="10">
    <source>
        <dbReference type="ARBA" id="ARBA00023063"/>
    </source>
</evidence>
<comment type="similarity">
    <text evidence="3">Belongs to the prokaryotic molybdopterin-containing oxidoreductase family. NasA/NapA/NarB subfamily.</text>
</comment>
<dbReference type="CDD" id="cd02754">
    <property type="entry name" value="MopB_Nitrate-R-NapA-like"/>
    <property type="match status" value="1"/>
</dbReference>
<dbReference type="Gene3D" id="2.40.40.20">
    <property type="match status" value="1"/>
</dbReference>
<dbReference type="Gene3D" id="2.20.25.90">
    <property type="entry name" value="ADC-like domains"/>
    <property type="match status" value="1"/>
</dbReference>
<dbReference type="Pfam" id="PF01568">
    <property type="entry name" value="Molydop_binding"/>
    <property type="match status" value="1"/>
</dbReference>
<dbReference type="InterPro" id="IPR041957">
    <property type="entry name" value="CT_Nitrate-R-NapA-like"/>
</dbReference>
<dbReference type="GO" id="GO:0042128">
    <property type="term" value="P:nitrate assimilation"/>
    <property type="evidence" value="ECO:0007669"/>
    <property type="project" value="UniProtKB-KW"/>
</dbReference>
<evidence type="ECO:0000256" key="8">
    <source>
        <dbReference type="ARBA" id="ARBA00023004"/>
    </source>
</evidence>
<dbReference type="KEGG" id="nik:F5I99_10660"/>
<keyword evidence="6" id="KW-0479">Metal-binding</keyword>
<dbReference type="InterPro" id="IPR027467">
    <property type="entry name" value="MopterinOxRdtase_cofactor_BS"/>
</dbReference>
<evidence type="ECO:0000313" key="12">
    <source>
        <dbReference type="EMBL" id="QEW06932.1"/>
    </source>
</evidence>
<dbReference type="Pfam" id="PF04879">
    <property type="entry name" value="Molybdop_Fe4S4"/>
    <property type="match status" value="1"/>
</dbReference>
<organism evidence="12 13">
    <name type="scientific">Nitrincola iocasae</name>
    <dbReference type="NCBI Taxonomy" id="2614693"/>
    <lineage>
        <taxon>Bacteria</taxon>
        <taxon>Pseudomonadati</taxon>
        <taxon>Pseudomonadota</taxon>
        <taxon>Gammaproteobacteria</taxon>
        <taxon>Oceanospirillales</taxon>
        <taxon>Oceanospirillaceae</taxon>
        <taxon>Nitrincola</taxon>
    </lineage>
</organism>
<dbReference type="InterPro" id="IPR006963">
    <property type="entry name" value="Mopterin_OxRdtase_4Fe-4S_dom"/>
</dbReference>
<dbReference type="GO" id="GO:0046872">
    <property type="term" value="F:metal ion binding"/>
    <property type="evidence" value="ECO:0007669"/>
    <property type="project" value="UniProtKB-KW"/>
</dbReference>
<evidence type="ECO:0000256" key="4">
    <source>
        <dbReference type="ARBA" id="ARBA00022485"/>
    </source>
</evidence>
<dbReference type="GO" id="GO:0043546">
    <property type="term" value="F:molybdopterin cofactor binding"/>
    <property type="evidence" value="ECO:0007669"/>
    <property type="project" value="InterPro"/>
</dbReference>
<dbReference type="RefSeq" id="WP_151055851.1">
    <property type="nucleotide sequence ID" value="NZ_CP044222.1"/>
</dbReference>
<dbReference type="InterPro" id="IPR007419">
    <property type="entry name" value="BFD-like_2Fe2S-bd_dom"/>
</dbReference>
<dbReference type="PANTHER" id="PTHR43105">
    <property type="entry name" value="RESPIRATORY NITRATE REDUCTASE"/>
    <property type="match status" value="1"/>
</dbReference>
<dbReference type="Gene3D" id="3.40.50.740">
    <property type="match status" value="1"/>
</dbReference>
<accession>A0A5J6LF15</accession>
<keyword evidence="13" id="KW-1185">Reference proteome</keyword>
<comment type="cofactor">
    <cofactor evidence="1">
        <name>Mo-bis(molybdopterin guanine dinucleotide)</name>
        <dbReference type="ChEBI" id="CHEBI:60539"/>
    </cofactor>
</comment>
<gene>
    <name evidence="12" type="ORF">F5I99_10660</name>
</gene>
<dbReference type="SUPFAM" id="SSF50692">
    <property type="entry name" value="ADC-like"/>
    <property type="match status" value="1"/>
</dbReference>
<name>A0A5J6LF15_9GAMM</name>
<dbReference type="Gene3D" id="1.10.10.1100">
    <property type="entry name" value="BFD-like [2Fe-2S]-binding domain"/>
    <property type="match status" value="1"/>
</dbReference>
<dbReference type="InterPro" id="IPR009010">
    <property type="entry name" value="Asp_de-COase-like_dom_sf"/>
</dbReference>